<evidence type="ECO:0000256" key="5">
    <source>
        <dbReference type="ARBA" id="ARBA00022982"/>
    </source>
</evidence>
<evidence type="ECO:0000256" key="4">
    <source>
        <dbReference type="ARBA" id="ARBA00022643"/>
    </source>
</evidence>
<dbReference type="InterPro" id="IPR010209">
    <property type="entry name" value="Ion_transpt_RnfG/RsxG"/>
</dbReference>
<evidence type="ECO:0000256" key="2">
    <source>
        <dbReference type="ARBA" id="ARBA00022553"/>
    </source>
</evidence>
<dbReference type="Pfam" id="PF04205">
    <property type="entry name" value="FMN_bind"/>
    <property type="match status" value="1"/>
</dbReference>
<organism evidence="8 9">
    <name type="scientific">Candidatus Doriopsillibacter californiensis</name>
    <dbReference type="NCBI Taxonomy" id="2970740"/>
    <lineage>
        <taxon>Bacteria</taxon>
        <taxon>Pseudomonadati</taxon>
        <taxon>Pseudomonadota</taxon>
        <taxon>Gammaproteobacteria</taxon>
        <taxon>Candidatus Tethybacterales</taxon>
        <taxon>Candidatus Persebacteraceae</taxon>
        <taxon>Candidatus Doriopsillibacter</taxon>
    </lineage>
</organism>
<proteinExistence type="predicted"/>
<evidence type="ECO:0000259" key="7">
    <source>
        <dbReference type="SMART" id="SM00900"/>
    </source>
</evidence>
<keyword evidence="3" id="KW-0285">Flavoprotein</keyword>
<feature type="signal peptide" evidence="6">
    <location>
        <begin position="1"/>
        <end position="25"/>
    </location>
</feature>
<protein>
    <submittedName>
        <fullName evidence="8">FMN-binding protein</fullName>
    </submittedName>
</protein>
<keyword evidence="6" id="KW-0732">Signal</keyword>
<evidence type="ECO:0000256" key="6">
    <source>
        <dbReference type="SAM" id="SignalP"/>
    </source>
</evidence>
<dbReference type="Proteomes" id="UP001168167">
    <property type="component" value="Unassembled WGS sequence"/>
</dbReference>
<reference evidence="8" key="2">
    <citation type="journal article" date="2023" name="Microbiome">
        <title>Synthase-selected sorting approach identifies a beta-lactone synthase in a nudibranch symbiotic bacterium.</title>
        <authorList>
            <person name="Dzunkova M."/>
            <person name="La Clair J.J."/>
            <person name="Tyml T."/>
            <person name="Doud D."/>
            <person name="Schulz F."/>
            <person name="Piquer-Esteban S."/>
            <person name="Porcel Sanchis D."/>
            <person name="Osborn A."/>
            <person name="Robinson D."/>
            <person name="Louie K.B."/>
            <person name="Bowen B.P."/>
            <person name="Bowers R.M."/>
            <person name="Lee J."/>
            <person name="Arnau V."/>
            <person name="Diaz-Villanueva W."/>
            <person name="Stepanauskas R."/>
            <person name="Gosliner T."/>
            <person name="Date S.V."/>
            <person name="Northen T.R."/>
            <person name="Cheng J.F."/>
            <person name="Burkart M.D."/>
            <person name="Woyke T."/>
        </authorList>
    </citation>
    <scope>NUCLEOTIDE SEQUENCE</scope>
    <source>
        <strain evidence="8">Df01</strain>
    </source>
</reference>
<comment type="caution">
    <text evidence="8">The sequence shown here is derived from an EMBL/GenBank/DDBJ whole genome shotgun (WGS) entry which is preliminary data.</text>
</comment>
<sequence length="173" mass="18680">MALKHAGALAVSLALALATLSGLHALWEDTIHNNRLNYEQELVNEALQNTPYDNDIISTRQSILVVFPTATINVVWKAVYKNQLTAVVVKAVAQGYGGDIIFIIAYNLRGERLGARIVQHRETPGIGDFLHSRGGALRAIDGVSSATITSNAVADAAADIADWVRDNTVMLFN</sequence>
<evidence type="ECO:0000256" key="1">
    <source>
        <dbReference type="ARBA" id="ARBA00022448"/>
    </source>
</evidence>
<keyword evidence="4" id="KW-0288">FMN</keyword>
<dbReference type="PANTHER" id="PTHR36118:SF1">
    <property type="entry name" value="ION-TRANSLOCATING OXIDOREDUCTASE COMPLEX SUBUNIT G"/>
    <property type="match status" value="1"/>
</dbReference>
<gene>
    <name evidence="8" type="ORF">NQX30_07310</name>
</gene>
<keyword evidence="5" id="KW-0249">Electron transport</keyword>
<evidence type="ECO:0000313" key="8">
    <source>
        <dbReference type="EMBL" id="MDM5148164.1"/>
    </source>
</evidence>
<keyword evidence="9" id="KW-1185">Reference proteome</keyword>
<keyword evidence="1" id="KW-0813">Transport</keyword>
<accession>A0ABT7QN97</accession>
<dbReference type="EMBL" id="JANQAO010000004">
    <property type="protein sequence ID" value="MDM5148164.1"/>
    <property type="molecule type" value="Genomic_DNA"/>
</dbReference>
<name>A0ABT7QN97_9GAMM</name>
<reference evidence="8" key="1">
    <citation type="submission" date="2022-08" db="EMBL/GenBank/DDBJ databases">
        <authorList>
            <person name="Dzunkova M."/>
            <person name="La Clair J."/>
            <person name="Tyml T."/>
            <person name="Doud D."/>
            <person name="Schulz F."/>
            <person name="Piquer S."/>
            <person name="Porcel Sanchis D."/>
            <person name="Osborn A."/>
            <person name="Robinson D."/>
            <person name="Louie K.B."/>
            <person name="Bowen B.P."/>
            <person name="Bowers R."/>
            <person name="Lee J."/>
            <person name="Arnau Llombart V."/>
            <person name="Diaz Villanueva W."/>
            <person name="Gosliner T."/>
            <person name="Northen T."/>
            <person name="Cheng J.-F."/>
            <person name="Burkart M.D."/>
            <person name="Woyke T."/>
        </authorList>
    </citation>
    <scope>NUCLEOTIDE SEQUENCE</scope>
    <source>
        <strain evidence="8">Df01</strain>
    </source>
</reference>
<feature type="domain" description="FMN-binding" evidence="7">
    <location>
        <begin position="95"/>
        <end position="164"/>
    </location>
</feature>
<evidence type="ECO:0000313" key="9">
    <source>
        <dbReference type="Proteomes" id="UP001168167"/>
    </source>
</evidence>
<evidence type="ECO:0000256" key="3">
    <source>
        <dbReference type="ARBA" id="ARBA00022630"/>
    </source>
</evidence>
<dbReference type="PANTHER" id="PTHR36118">
    <property type="entry name" value="ION-TRANSLOCATING OXIDOREDUCTASE COMPLEX SUBUNIT G"/>
    <property type="match status" value="1"/>
</dbReference>
<dbReference type="InterPro" id="IPR007329">
    <property type="entry name" value="FMN-bd"/>
</dbReference>
<keyword evidence="2" id="KW-0597">Phosphoprotein</keyword>
<feature type="chain" id="PRO_5046548702" evidence="6">
    <location>
        <begin position="26"/>
        <end position="173"/>
    </location>
</feature>
<dbReference type="SMART" id="SM00900">
    <property type="entry name" value="FMN_bind"/>
    <property type="match status" value="1"/>
</dbReference>